<dbReference type="PROSITE" id="PS00092">
    <property type="entry name" value="N6_MTASE"/>
    <property type="match status" value="1"/>
</dbReference>
<accession>A0A0W8G212</accession>
<protein>
    <recommendedName>
        <fullName evidence="1">peptide chain release factor N(5)-glutamine methyltransferase</fullName>
        <ecNumber evidence="1">2.1.1.297</ecNumber>
    </recommendedName>
</protein>
<dbReference type="SUPFAM" id="SSF53335">
    <property type="entry name" value="S-adenosyl-L-methionine-dependent methyltransferases"/>
    <property type="match status" value="1"/>
</dbReference>
<dbReference type="Gene3D" id="3.40.50.150">
    <property type="entry name" value="Vaccinia Virus protein VP39"/>
    <property type="match status" value="1"/>
</dbReference>
<dbReference type="InterPro" id="IPR002052">
    <property type="entry name" value="DNA_methylase_N6_adenine_CS"/>
</dbReference>
<dbReference type="Gene3D" id="1.10.8.10">
    <property type="entry name" value="DNA helicase RuvA subunit, C-terminal domain"/>
    <property type="match status" value="1"/>
</dbReference>
<dbReference type="Pfam" id="PF17827">
    <property type="entry name" value="PrmC_N"/>
    <property type="match status" value="1"/>
</dbReference>
<evidence type="ECO:0000259" key="7">
    <source>
        <dbReference type="Pfam" id="PF17827"/>
    </source>
</evidence>
<dbReference type="NCBIfam" id="TIGR03534">
    <property type="entry name" value="RF_mod_PrmC"/>
    <property type="match status" value="1"/>
</dbReference>
<dbReference type="InterPro" id="IPR050320">
    <property type="entry name" value="N5-glutamine_MTase"/>
</dbReference>
<evidence type="ECO:0000256" key="5">
    <source>
        <dbReference type="ARBA" id="ARBA00048391"/>
    </source>
</evidence>
<dbReference type="PANTHER" id="PTHR18895">
    <property type="entry name" value="HEMK METHYLTRANSFERASE"/>
    <property type="match status" value="1"/>
</dbReference>
<reference evidence="8" key="1">
    <citation type="journal article" date="2015" name="Proc. Natl. Acad. Sci. U.S.A.">
        <title>Networks of energetic and metabolic interactions define dynamics in microbial communities.</title>
        <authorList>
            <person name="Embree M."/>
            <person name="Liu J.K."/>
            <person name="Al-Bassam M.M."/>
            <person name="Zengler K."/>
        </authorList>
    </citation>
    <scope>NUCLEOTIDE SEQUENCE</scope>
</reference>
<dbReference type="InterPro" id="IPR019874">
    <property type="entry name" value="RF_methyltr_PrmC"/>
</dbReference>
<comment type="caution">
    <text evidence="8">The sequence shown here is derived from an EMBL/GenBank/DDBJ whole genome shotgun (WGS) entry which is preliminary data.</text>
</comment>
<evidence type="ECO:0000256" key="4">
    <source>
        <dbReference type="ARBA" id="ARBA00022691"/>
    </source>
</evidence>
<evidence type="ECO:0000256" key="3">
    <source>
        <dbReference type="ARBA" id="ARBA00022679"/>
    </source>
</evidence>
<name>A0A0W8G212_9ZZZZ</name>
<sequence>MEKRPTVRDILARSETYLMAKGADSPRLSAQMLLAHVLGLERLGLFLDMDRPLSESELARCRDLVARRGRGEPAAYLVGEREFYGLEFTVTPDVLIPRPETEGIVERAEALFPHDGRMRFADLGTGSGCLAVTLAVRFPGWTGLAVDASGAALAVARENARRHGVAQRLEFVCGDFSVLCDRRERFGLLISNPPYVSEAEFRGLSPEVAGFEPKSALVPQSGAPGGAAGDECFPVLAGIVRECLAPDGVFLMEMGCAQADAAKRAFAGFAGITVHRDLAGLDRLLEVRGPGGAASGV</sequence>
<dbReference type="GO" id="GO:0032259">
    <property type="term" value="P:methylation"/>
    <property type="evidence" value="ECO:0007669"/>
    <property type="project" value="UniProtKB-KW"/>
</dbReference>
<feature type="domain" description="Methyltransferase small" evidence="6">
    <location>
        <begin position="117"/>
        <end position="199"/>
    </location>
</feature>
<evidence type="ECO:0000313" key="8">
    <source>
        <dbReference type="EMBL" id="KUG27142.1"/>
    </source>
</evidence>
<dbReference type="EC" id="2.1.1.297" evidence="1"/>
<dbReference type="EMBL" id="LNQE01000359">
    <property type="protein sequence ID" value="KUG27142.1"/>
    <property type="molecule type" value="Genomic_DNA"/>
</dbReference>
<feature type="domain" description="Release factor glutamine methyltransferase N-terminal" evidence="7">
    <location>
        <begin position="10"/>
        <end position="79"/>
    </location>
</feature>
<dbReference type="PANTHER" id="PTHR18895:SF74">
    <property type="entry name" value="MTRF1L RELEASE FACTOR GLUTAMINE METHYLTRANSFERASE"/>
    <property type="match status" value="1"/>
</dbReference>
<keyword evidence="2 8" id="KW-0489">Methyltransferase</keyword>
<proteinExistence type="inferred from homology"/>
<keyword evidence="4" id="KW-0949">S-adenosyl-L-methionine</keyword>
<dbReference type="CDD" id="cd02440">
    <property type="entry name" value="AdoMet_MTases"/>
    <property type="match status" value="1"/>
</dbReference>
<evidence type="ECO:0000259" key="6">
    <source>
        <dbReference type="Pfam" id="PF05175"/>
    </source>
</evidence>
<evidence type="ECO:0000256" key="2">
    <source>
        <dbReference type="ARBA" id="ARBA00022603"/>
    </source>
</evidence>
<dbReference type="AlphaFoldDB" id="A0A0W8G212"/>
<evidence type="ECO:0000256" key="1">
    <source>
        <dbReference type="ARBA" id="ARBA00012771"/>
    </source>
</evidence>
<keyword evidence="3" id="KW-0808">Transferase</keyword>
<comment type="catalytic activity">
    <reaction evidence="5">
        <text>L-glutaminyl-[peptide chain release factor] + S-adenosyl-L-methionine = N(5)-methyl-L-glutaminyl-[peptide chain release factor] + S-adenosyl-L-homocysteine + H(+)</text>
        <dbReference type="Rhea" id="RHEA:42896"/>
        <dbReference type="Rhea" id="RHEA-COMP:10271"/>
        <dbReference type="Rhea" id="RHEA-COMP:10272"/>
        <dbReference type="ChEBI" id="CHEBI:15378"/>
        <dbReference type="ChEBI" id="CHEBI:30011"/>
        <dbReference type="ChEBI" id="CHEBI:57856"/>
        <dbReference type="ChEBI" id="CHEBI:59789"/>
        <dbReference type="ChEBI" id="CHEBI:61891"/>
        <dbReference type="EC" id="2.1.1.297"/>
    </reaction>
</comment>
<dbReference type="InterPro" id="IPR007848">
    <property type="entry name" value="Small_mtfrase_dom"/>
</dbReference>
<dbReference type="InterPro" id="IPR029063">
    <property type="entry name" value="SAM-dependent_MTases_sf"/>
</dbReference>
<dbReference type="HAMAP" id="MF_02126">
    <property type="entry name" value="RF_methyltr_PrmC"/>
    <property type="match status" value="1"/>
</dbReference>
<organism evidence="8">
    <name type="scientific">hydrocarbon metagenome</name>
    <dbReference type="NCBI Taxonomy" id="938273"/>
    <lineage>
        <taxon>unclassified sequences</taxon>
        <taxon>metagenomes</taxon>
        <taxon>ecological metagenomes</taxon>
    </lineage>
</organism>
<gene>
    <name evidence="8" type="ORF">ASZ90_003013</name>
</gene>
<dbReference type="GO" id="GO:0102559">
    <property type="term" value="F:peptide chain release factor N(5)-glutamine methyltransferase activity"/>
    <property type="evidence" value="ECO:0007669"/>
    <property type="project" value="UniProtKB-EC"/>
</dbReference>
<dbReference type="GO" id="GO:0003676">
    <property type="term" value="F:nucleic acid binding"/>
    <property type="evidence" value="ECO:0007669"/>
    <property type="project" value="InterPro"/>
</dbReference>
<dbReference type="InterPro" id="IPR004556">
    <property type="entry name" value="HemK-like"/>
</dbReference>
<dbReference type="InterPro" id="IPR040758">
    <property type="entry name" value="PrmC_N"/>
</dbReference>
<dbReference type="Pfam" id="PF05175">
    <property type="entry name" value="MTS"/>
    <property type="match status" value="1"/>
</dbReference>
<dbReference type="NCBIfam" id="TIGR00536">
    <property type="entry name" value="hemK_fam"/>
    <property type="match status" value="1"/>
</dbReference>